<sequence length="104" mass="11923">MPDLEYYLLSPASHKGVENEHANSGRMLDRYLNTNGRWSAFPPKKNISLLYWSSREEILKAAEIAINSGRDVHICKISTNGKVNQDRMINYNENHLPCLTGYIK</sequence>
<evidence type="ECO:0000313" key="2">
    <source>
        <dbReference type="EMBL" id="OZS71814.1"/>
    </source>
</evidence>
<reference evidence="2 4" key="1">
    <citation type="submission" date="2017-07" db="EMBL/GenBank/DDBJ databases">
        <title>blaIMP-27 on transferable plasmids in Proteus mirabilis and Providencia rettgeri.</title>
        <authorList>
            <person name="Potter R."/>
        </authorList>
    </citation>
    <scope>NUCLEOTIDE SEQUENCE [LARGE SCALE GENOMIC DNA]</scope>
    <source>
        <strain evidence="2 4">PR1</strain>
        <plasmid evidence="2">pPR1</plasmid>
    </source>
</reference>
<geneLocation type="plasmid" evidence="2">
    <name>pPR1</name>
</geneLocation>
<dbReference type="EMBL" id="CAHPSF010000018">
    <property type="protein sequence ID" value="CAB5717415.1"/>
    <property type="molecule type" value="Genomic_DNA"/>
</dbReference>
<protein>
    <submittedName>
        <fullName evidence="2">Uncharacterized protein</fullName>
    </submittedName>
</protein>
<dbReference type="RefSeq" id="WP_094962557.1">
    <property type="nucleotide sequence ID" value="NZ_ABEXOC020000006.1"/>
</dbReference>
<dbReference type="AlphaFoldDB" id="A0A264VKG3"/>
<dbReference type="EMBL" id="NOWC01000095">
    <property type="protein sequence ID" value="OZS71814.1"/>
    <property type="molecule type" value="Genomic_DNA"/>
</dbReference>
<gene>
    <name evidence="3" type="ORF">CHI95_19215</name>
    <name evidence="2" type="ORF">CHI95_24850</name>
    <name evidence="1" type="ORF">GHA_04304</name>
</gene>
<reference evidence="1" key="2">
    <citation type="submission" date="2020-05" db="EMBL/GenBank/DDBJ databases">
        <authorList>
            <person name="Delgado-Blas J."/>
        </authorList>
    </citation>
    <scope>NUCLEOTIDE SEQUENCE</scope>
    <source>
        <strain evidence="1">BB1453</strain>
    </source>
</reference>
<evidence type="ECO:0000313" key="3">
    <source>
        <dbReference type="EMBL" id="OZS72986.1"/>
    </source>
</evidence>
<evidence type="ECO:0000313" key="4">
    <source>
        <dbReference type="Proteomes" id="UP000216001"/>
    </source>
</evidence>
<dbReference type="Proteomes" id="UP000834611">
    <property type="component" value="Unassembled WGS sequence"/>
</dbReference>
<accession>A0A264VKG3</accession>
<dbReference type="EMBL" id="NOWC01000028">
    <property type="protein sequence ID" value="OZS72986.1"/>
    <property type="molecule type" value="Genomic_DNA"/>
</dbReference>
<keyword evidence="2" id="KW-0614">Plasmid</keyword>
<dbReference type="Proteomes" id="UP000216001">
    <property type="component" value="Unassembled WGS sequence"/>
</dbReference>
<proteinExistence type="predicted"/>
<name>A0A264VKG3_PRORE</name>
<comment type="caution">
    <text evidence="2">The sequence shown here is derived from an EMBL/GenBank/DDBJ whole genome shotgun (WGS) entry which is preliminary data.</text>
</comment>
<evidence type="ECO:0000313" key="1">
    <source>
        <dbReference type="EMBL" id="CAB5717415.1"/>
    </source>
</evidence>
<dbReference type="GeneID" id="93396176"/>
<organism evidence="2 4">
    <name type="scientific">Providencia rettgeri</name>
    <dbReference type="NCBI Taxonomy" id="587"/>
    <lineage>
        <taxon>Bacteria</taxon>
        <taxon>Pseudomonadati</taxon>
        <taxon>Pseudomonadota</taxon>
        <taxon>Gammaproteobacteria</taxon>
        <taxon>Enterobacterales</taxon>
        <taxon>Morganellaceae</taxon>
        <taxon>Providencia</taxon>
    </lineage>
</organism>